<dbReference type="InterPro" id="IPR051847">
    <property type="entry name" value="RNA_proc/Spliceosome_comp"/>
</dbReference>
<dbReference type="SMART" id="SM00360">
    <property type="entry name" value="RRM"/>
    <property type="match status" value="1"/>
</dbReference>
<organism evidence="5 6">
    <name type="scientific">Tetraparma gracilis</name>
    <dbReference type="NCBI Taxonomy" id="2962635"/>
    <lineage>
        <taxon>Eukaryota</taxon>
        <taxon>Sar</taxon>
        <taxon>Stramenopiles</taxon>
        <taxon>Ochrophyta</taxon>
        <taxon>Bolidophyceae</taxon>
        <taxon>Parmales</taxon>
        <taxon>Triparmaceae</taxon>
        <taxon>Tetraparma</taxon>
    </lineage>
</organism>
<evidence type="ECO:0000313" key="6">
    <source>
        <dbReference type="Proteomes" id="UP001165060"/>
    </source>
</evidence>
<proteinExistence type="predicted"/>
<feature type="region of interest" description="Disordered" evidence="3">
    <location>
        <begin position="112"/>
        <end position="253"/>
    </location>
</feature>
<dbReference type="Pfam" id="PF00076">
    <property type="entry name" value="RRM_1"/>
    <property type="match status" value="1"/>
</dbReference>
<feature type="compositionally biased region" description="Gly residues" evidence="3">
    <location>
        <begin position="144"/>
        <end position="157"/>
    </location>
</feature>
<name>A0ABQ6ND42_9STRA</name>
<comment type="caution">
    <text evidence="5">The sequence shown here is derived from an EMBL/GenBank/DDBJ whole genome shotgun (WGS) entry which is preliminary data.</text>
</comment>
<dbReference type="InterPro" id="IPR000504">
    <property type="entry name" value="RRM_dom"/>
</dbReference>
<dbReference type="InterPro" id="IPR045844">
    <property type="entry name" value="RRM_Ist3-like"/>
</dbReference>
<protein>
    <recommendedName>
        <fullName evidence="4">RRM domain-containing protein</fullName>
    </recommendedName>
</protein>
<dbReference type="Gene3D" id="3.30.70.330">
    <property type="match status" value="1"/>
</dbReference>
<dbReference type="CDD" id="cd12411">
    <property type="entry name" value="RRM_ist3_like"/>
    <property type="match status" value="1"/>
</dbReference>
<feature type="compositionally biased region" description="Basic and acidic residues" evidence="3">
    <location>
        <begin position="118"/>
        <end position="138"/>
    </location>
</feature>
<dbReference type="PANTHER" id="PTHR45880">
    <property type="entry name" value="RNA-BINDING MOTIF PROTEIN, X-LINKED 2"/>
    <property type="match status" value="1"/>
</dbReference>
<keyword evidence="1 2" id="KW-0694">RNA-binding</keyword>
<evidence type="ECO:0000313" key="5">
    <source>
        <dbReference type="EMBL" id="GMI56781.1"/>
    </source>
</evidence>
<accession>A0ABQ6ND42</accession>
<evidence type="ECO:0000256" key="3">
    <source>
        <dbReference type="SAM" id="MobiDB-lite"/>
    </source>
</evidence>
<feature type="compositionally biased region" description="Basic residues" evidence="3">
    <location>
        <begin position="216"/>
        <end position="229"/>
    </location>
</feature>
<dbReference type="SUPFAM" id="SSF54928">
    <property type="entry name" value="RNA-binding domain, RBD"/>
    <property type="match status" value="1"/>
</dbReference>
<feature type="domain" description="RRM" evidence="4">
    <location>
        <begin position="34"/>
        <end position="112"/>
    </location>
</feature>
<evidence type="ECO:0000259" key="4">
    <source>
        <dbReference type="PROSITE" id="PS50102"/>
    </source>
</evidence>
<dbReference type="InterPro" id="IPR035979">
    <property type="entry name" value="RBD_domain_sf"/>
</dbReference>
<dbReference type="PROSITE" id="PS50102">
    <property type="entry name" value="RRM"/>
    <property type="match status" value="1"/>
</dbReference>
<evidence type="ECO:0000256" key="2">
    <source>
        <dbReference type="PROSITE-ProRule" id="PRU00176"/>
    </source>
</evidence>
<dbReference type="PANTHER" id="PTHR45880:SF1">
    <property type="entry name" value="RNA-BINDING MOTIF PROTEIN, X-LINKED 2"/>
    <property type="match status" value="1"/>
</dbReference>
<dbReference type="InterPro" id="IPR012677">
    <property type="entry name" value="Nucleotide-bd_a/b_plait_sf"/>
</dbReference>
<sequence>MNVVKEILSINELELSKGITGTSGSWHEKYADSSWVYVGNLPPSLTEGDVLCVLSQFGEAEAFHMPRDDATGRQKGFAFLKYEDFRSAVVAVDNLTGAEVLGRTIRVDHTANYKPPKKKEEEEGEGKEKEEEKRRKEEEMEQVYGGGGTREGGGEGEGAGKKKRGFEDGVDLFAPEGDSSGEEGGGGGEAEGIPNKWGGAGYEMLGESGDEGGGGKKAKKEKKQKKEKKVKGGKEKKEKKVKKESKRQRADSD</sequence>
<evidence type="ECO:0000256" key="1">
    <source>
        <dbReference type="ARBA" id="ARBA00022884"/>
    </source>
</evidence>
<dbReference type="Proteomes" id="UP001165060">
    <property type="component" value="Unassembled WGS sequence"/>
</dbReference>
<gene>
    <name evidence="5" type="ORF">TeGR_g10519</name>
</gene>
<dbReference type="EMBL" id="BRYB01006405">
    <property type="protein sequence ID" value="GMI56781.1"/>
    <property type="molecule type" value="Genomic_DNA"/>
</dbReference>
<keyword evidence="6" id="KW-1185">Reference proteome</keyword>
<reference evidence="5 6" key="1">
    <citation type="journal article" date="2023" name="Commun. Biol.">
        <title>Genome analysis of Parmales, the sister group of diatoms, reveals the evolutionary specialization of diatoms from phago-mixotrophs to photoautotrophs.</title>
        <authorList>
            <person name="Ban H."/>
            <person name="Sato S."/>
            <person name="Yoshikawa S."/>
            <person name="Yamada K."/>
            <person name="Nakamura Y."/>
            <person name="Ichinomiya M."/>
            <person name="Sato N."/>
            <person name="Blanc-Mathieu R."/>
            <person name="Endo H."/>
            <person name="Kuwata A."/>
            <person name="Ogata H."/>
        </authorList>
    </citation>
    <scope>NUCLEOTIDE SEQUENCE [LARGE SCALE GENOMIC DNA]</scope>
</reference>